<gene>
    <name evidence="1" type="ORF">WN944_008136</name>
</gene>
<proteinExistence type="predicted"/>
<name>A0AAP0MPM4_9ROSI</name>
<evidence type="ECO:0000313" key="2">
    <source>
        <dbReference type="Proteomes" id="UP001428341"/>
    </source>
</evidence>
<dbReference type="Proteomes" id="UP001428341">
    <property type="component" value="Unassembled WGS sequence"/>
</dbReference>
<accession>A0AAP0MPM4</accession>
<dbReference type="EMBL" id="JBCGBO010000003">
    <property type="protein sequence ID" value="KAK9216129.1"/>
    <property type="molecule type" value="Genomic_DNA"/>
</dbReference>
<organism evidence="1 2">
    <name type="scientific">Citrus x changshan-huyou</name>
    <dbReference type="NCBI Taxonomy" id="2935761"/>
    <lineage>
        <taxon>Eukaryota</taxon>
        <taxon>Viridiplantae</taxon>
        <taxon>Streptophyta</taxon>
        <taxon>Embryophyta</taxon>
        <taxon>Tracheophyta</taxon>
        <taxon>Spermatophyta</taxon>
        <taxon>Magnoliopsida</taxon>
        <taxon>eudicotyledons</taxon>
        <taxon>Gunneridae</taxon>
        <taxon>Pentapetalae</taxon>
        <taxon>rosids</taxon>
        <taxon>malvids</taxon>
        <taxon>Sapindales</taxon>
        <taxon>Rutaceae</taxon>
        <taxon>Aurantioideae</taxon>
        <taxon>Citrus</taxon>
    </lineage>
</organism>
<sequence>MTRQAYCPVARDSTDVHVSLVFRLHHSNSRIQREREKLAIVFVVRAIRTAKTPGQVGPTSVPAQAARCNCESDCLYWLCSVFIRENSLEA</sequence>
<reference evidence="1 2" key="1">
    <citation type="submission" date="2024-05" db="EMBL/GenBank/DDBJ databases">
        <title>Haplotype-resolved chromosome-level genome assembly of Huyou (Citrus changshanensis).</title>
        <authorList>
            <person name="Miao C."/>
            <person name="Chen W."/>
            <person name="Wu Y."/>
            <person name="Wang L."/>
            <person name="Zhao S."/>
            <person name="Grierson D."/>
            <person name="Xu C."/>
            <person name="Chen K."/>
        </authorList>
    </citation>
    <scope>NUCLEOTIDE SEQUENCE [LARGE SCALE GENOMIC DNA]</scope>
    <source>
        <strain evidence="1">01-14</strain>
        <tissue evidence="1">Leaf</tissue>
    </source>
</reference>
<protein>
    <submittedName>
        <fullName evidence="1">Uncharacterized protein</fullName>
    </submittedName>
</protein>
<comment type="caution">
    <text evidence="1">The sequence shown here is derived from an EMBL/GenBank/DDBJ whole genome shotgun (WGS) entry which is preliminary data.</text>
</comment>
<keyword evidence="2" id="KW-1185">Reference proteome</keyword>
<evidence type="ECO:0000313" key="1">
    <source>
        <dbReference type="EMBL" id="KAK9216129.1"/>
    </source>
</evidence>
<dbReference type="AlphaFoldDB" id="A0AAP0MPM4"/>